<dbReference type="RefSeq" id="XP_017999363.1">
    <property type="nucleotide sequence ID" value="XM_018145427.1"/>
</dbReference>
<sequence length="129" mass="14738">MKKLKTPRPIRVARQMAQMMKDCGFEDVYSFEYKIPLGSWPKDKKLKAIGAAFCTNWASGLQGFSYKLFGDAGLGLSQNEIELELVDVRRSLAMAGVHAYVNYYVVTGRRPTAREERDLRARRDRGEED</sequence>
<dbReference type="Proteomes" id="UP000038010">
    <property type="component" value="Unassembled WGS sequence"/>
</dbReference>
<comment type="caution">
    <text evidence="1">The sequence shown here is derived from an EMBL/GenBank/DDBJ whole genome shotgun (WGS) entry which is preliminary data.</text>
</comment>
<gene>
    <name evidence="1" type="ORF">AB675_5231</name>
</gene>
<organism evidence="1 2">
    <name type="scientific">Cyphellophora attinorum</name>
    <dbReference type="NCBI Taxonomy" id="1664694"/>
    <lineage>
        <taxon>Eukaryota</taxon>
        <taxon>Fungi</taxon>
        <taxon>Dikarya</taxon>
        <taxon>Ascomycota</taxon>
        <taxon>Pezizomycotina</taxon>
        <taxon>Eurotiomycetes</taxon>
        <taxon>Chaetothyriomycetidae</taxon>
        <taxon>Chaetothyriales</taxon>
        <taxon>Cyphellophoraceae</taxon>
        <taxon>Cyphellophora</taxon>
    </lineage>
</organism>
<proteinExistence type="predicted"/>
<evidence type="ECO:0000313" key="1">
    <source>
        <dbReference type="EMBL" id="KPI39400.1"/>
    </source>
</evidence>
<name>A0A0N1HP25_9EURO</name>
<dbReference type="GeneID" id="28737307"/>
<protein>
    <submittedName>
        <fullName evidence="1">Uncharacterized protein</fullName>
    </submittedName>
</protein>
<dbReference type="EMBL" id="LFJN01000015">
    <property type="protein sequence ID" value="KPI39400.1"/>
    <property type="molecule type" value="Genomic_DNA"/>
</dbReference>
<reference evidence="1 2" key="1">
    <citation type="submission" date="2015-06" db="EMBL/GenBank/DDBJ databases">
        <title>Draft genome of the ant-associated black yeast Phialophora attae CBS 131958.</title>
        <authorList>
            <person name="Moreno L.F."/>
            <person name="Stielow B.J."/>
            <person name="de Hoog S."/>
            <person name="Vicente V.A."/>
            <person name="Weiss V.A."/>
            <person name="de Vries M."/>
            <person name="Cruz L.M."/>
            <person name="Souza E.M."/>
        </authorList>
    </citation>
    <scope>NUCLEOTIDE SEQUENCE [LARGE SCALE GENOMIC DNA]</scope>
    <source>
        <strain evidence="1 2">CBS 131958</strain>
    </source>
</reference>
<dbReference type="AlphaFoldDB" id="A0A0N1HP25"/>
<dbReference type="OrthoDB" id="2013972at2759"/>
<accession>A0A0N1HP25</accession>
<dbReference type="STRING" id="1664694.A0A0N1HP25"/>
<keyword evidence="2" id="KW-1185">Reference proteome</keyword>
<evidence type="ECO:0000313" key="2">
    <source>
        <dbReference type="Proteomes" id="UP000038010"/>
    </source>
</evidence>
<dbReference type="VEuPathDB" id="FungiDB:AB675_5231"/>